<dbReference type="OrthoDB" id="9814548at2"/>
<protein>
    <recommendedName>
        <fullName evidence="4">Lipoprotein</fullName>
    </recommendedName>
</protein>
<name>A0A1W2F5L6_9SPHI</name>
<dbReference type="EMBL" id="FWYB01000022">
    <property type="protein sequence ID" value="SMD17221.1"/>
    <property type="molecule type" value="Genomic_DNA"/>
</dbReference>
<evidence type="ECO:0000256" key="1">
    <source>
        <dbReference type="SAM" id="SignalP"/>
    </source>
</evidence>
<accession>A0A1W2F5L6</accession>
<keyword evidence="1" id="KW-0732">Signal</keyword>
<dbReference type="PROSITE" id="PS51257">
    <property type="entry name" value="PROKAR_LIPOPROTEIN"/>
    <property type="match status" value="1"/>
</dbReference>
<keyword evidence="3" id="KW-1185">Reference proteome</keyword>
<reference evidence="2 3" key="1">
    <citation type="submission" date="2017-04" db="EMBL/GenBank/DDBJ databases">
        <authorList>
            <person name="Afonso C.L."/>
            <person name="Miller P.J."/>
            <person name="Scott M.A."/>
            <person name="Spackman E."/>
            <person name="Goraichik I."/>
            <person name="Dimitrov K.M."/>
            <person name="Suarez D.L."/>
            <person name="Swayne D.E."/>
        </authorList>
    </citation>
    <scope>NUCLEOTIDE SEQUENCE [LARGE SCALE GENOMIC DNA]</scope>
    <source>
        <strain evidence="2 3">DSM 19625</strain>
    </source>
</reference>
<sequence length="147" mass="16559">MNLIKRTLFGCFLLALIACNNFKATDAGVKYKIISKSSGAVVSVGEVLKMHMRQMYGDSVLRDTRKFIPEYQVLDSSVMSKDAFEIFRQVKAGDSIVFLVQPDSTLKKKFSKLKGNELMTMVKIIAILANQDSAKNDQESERKRLMP</sequence>
<dbReference type="STRING" id="475255.SAMN04488101_12224"/>
<evidence type="ECO:0000313" key="3">
    <source>
        <dbReference type="Proteomes" id="UP000192678"/>
    </source>
</evidence>
<gene>
    <name evidence="2" type="ORF">SAMN04488101_12224</name>
</gene>
<organism evidence="2 3">
    <name type="scientific">Pedobacter nyackensis</name>
    <dbReference type="NCBI Taxonomy" id="475255"/>
    <lineage>
        <taxon>Bacteria</taxon>
        <taxon>Pseudomonadati</taxon>
        <taxon>Bacteroidota</taxon>
        <taxon>Sphingobacteriia</taxon>
        <taxon>Sphingobacteriales</taxon>
        <taxon>Sphingobacteriaceae</taxon>
        <taxon>Pedobacter</taxon>
    </lineage>
</organism>
<dbReference type="AlphaFoldDB" id="A0A1W2F5L6"/>
<evidence type="ECO:0008006" key="4">
    <source>
        <dbReference type="Google" id="ProtNLM"/>
    </source>
</evidence>
<dbReference type="SUPFAM" id="SSF54534">
    <property type="entry name" value="FKBP-like"/>
    <property type="match status" value="1"/>
</dbReference>
<feature type="chain" id="PRO_5013297766" description="Lipoprotein" evidence="1">
    <location>
        <begin position="24"/>
        <end position="147"/>
    </location>
</feature>
<evidence type="ECO:0000313" key="2">
    <source>
        <dbReference type="EMBL" id="SMD17221.1"/>
    </source>
</evidence>
<dbReference type="RefSeq" id="WP_084292256.1">
    <property type="nucleotide sequence ID" value="NZ_FWYB01000022.1"/>
</dbReference>
<dbReference type="Proteomes" id="UP000192678">
    <property type="component" value="Unassembled WGS sequence"/>
</dbReference>
<feature type="signal peptide" evidence="1">
    <location>
        <begin position="1"/>
        <end position="23"/>
    </location>
</feature>
<proteinExistence type="predicted"/>